<dbReference type="AlphaFoldDB" id="A0A212AAN4"/>
<dbReference type="RefSeq" id="WP_088215624.1">
    <property type="nucleotide sequence ID" value="NZ_NIPW01000022.1"/>
</dbReference>
<dbReference type="Pfam" id="PF09339">
    <property type="entry name" value="HTH_IclR"/>
    <property type="match status" value="1"/>
</dbReference>
<keyword evidence="1" id="KW-0805">Transcription regulation</keyword>
<comment type="caution">
    <text evidence="6">The sequence shown here is derived from an EMBL/GenBank/DDBJ whole genome shotgun (WGS) entry which is preliminary data.</text>
</comment>
<evidence type="ECO:0000259" key="5">
    <source>
        <dbReference type="PROSITE" id="PS51078"/>
    </source>
</evidence>
<organism evidence="6 7">
    <name type="scientific">Haematobacter genomosp. 1</name>
    <dbReference type="NCBI Taxonomy" id="366618"/>
    <lineage>
        <taxon>Bacteria</taxon>
        <taxon>Pseudomonadati</taxon>
        <taxon>Pseudomonadota</taxon>
        <taxon>Alphaproteobacteria</taxon>
        <taxon>Rhodobacterales</taxon>
        <taxon>Paracoccaceae</taxon>
        <taxon>Haematobacter</taxon>
    </lineage>
</organism>
<dbReference type="SUPFAM" id="SSF55781">
    <property type="entry name" value="GAF domain-like"/>
    <property type="match status" value="1"/>
</dbReference>
<evidence type="ECO:0000313" key="7">
    <source>
        <dbReference type="Proteomes" id="UP000196878"/>
    </source>
</evidence>
<dbReference type="Gene3D" id="1.10.10.10">
    <property type="entry name" value="Winged helix-like DNA-binding domain superfamily/Winged helix DNA-binding domain"/>
    <property type="match status" value="1"/>
</dbReference>
<dbReference type="InterPro" id="IPR014757">
    <property type="entry name" value="Tscrpt_reg_IclR_C"/>
</dbReference>
<dbReference type="GO" id="GO:0003677">
    <property type="term" value="F:DNA binding"/>
    <property type="evidence" value="ECO:0007669"/>
    <property type="project" value="UniProtKB-KW"/>
</dbReference>
<evidence type="ECO:0000256" key="3">
    <source>
        <dbReference type="ARBA" id="ARBA00023163"/>
    </source>
</evidence>
<reference evidence="6 7" key="1">
    <citation type="submission" date="2016-12" db="EMBL/GenBank/DDBJ databases">
        <title>Comparison of Traditional DNA-DNA Hybridization with In Silico Genomic Analysis.</title>
        <authorList>
            <person name="Nicholson A.C."/>
            <person name="Humrighouse B.W."/>
            <person name="Graziano J."/>
            <person name="Lasker B."/>
            <person name="Whitney A.M."/>
            <person name="Mcquiston J.R."/>
        </authorList>
    </citation>
    <scope>NUCLEOTIDE SEQUENCE [LARGE SCALE GENOMIC DNA]</scope>
    <source>
        <strain evidence="6 7">H2240</strain>
    </source>
</reference>
<dbReference type="GO" id="GO:0003700">
    <property type="term" value="F:DNA-binding transcription factor activity"/>
    <property type="evidence" value="ECO:0007669"/>
    <property type="project" value="TreeGrafter"/>
</dbReference>
<proteinExistence type="predicted"/>
<dbReference type="PROSITE" id="PS51077">
    <property type="entry name" value="HTH_ICLR"/>
    <property type="match status" value="1"/>
</dbReference>
<dbReference type="SMART" id="SM00346">
    <property type="entry name" value="HTH_ICLR"/>
    <property type="match status" value="1"/>
</dbReference>
<protein>
    <submittedName>
        <fullName evidence="6">IclR family transcriptional regulator</fullName>
    </submittedName>
</protein>
<dbReference type="Pfam" id="PF01614">
    <property type="entry name" value="IclR_C"/>
    <property type="match status" value="1"/>
</dbReference>
<dbReference type="PANTHER" id="PTHR30136:SF33">
    <property type="entry name" value="TRANSCRIPTIONAL REGULATORY PROTEIN"/>
    <property type="match status" value="1"/>
</dbReference>
<keyword evidence="2" id="KW-0238">DNA-binding</keyword>
<dbReference type="InterPro" id="IPR050707">
    <property type="entry name" value="HTH_MetabolicPath_Reg"/>
</dbReference>
<dbReference type="EMBL" id="NIPW01000022">
    <property type="protein sequence ID" value="OWJ77284.1"/>
    <property type="molecule type" value="Genomic_DNA"/>
</dbReference>
<accession>A0A212AAN4</accession>
<sequence>MMPREAGLEPETQPGNRDRMFVTALARGLDVLRAFGGADRTLGNQDIARRTGLPKATVCRMTHTLTELGYLRADEATGKYRLDIGVLSLGYSALSSLDFREVARPFMQTLALETDASVSMGRRHRAAMVYVETARGRGPLKLNLEVGSRIPLGTTSMGKAWFAVAPEADRTEAMDLLKARHGVDWPAVRKEIEDGMRDHATLGFTQTTGAWQSTIHSVGRAIPLSGGRGVLSFNCGAPALVMPADRLAADFGPRLVETVGRIEASLARR</sequence>
<dbReference type="Gene3D" id="3.30.450.40">
    <property type="match status" value="1"/>
</dbReference>
<dbReference type="InterPro" id="IPR036390">
    <property type="entry name" value="WH_DNA-bd_sf"/>
</dbReference>
<dbReference type="SUPFAM" id="SSF46785">
    <property type="entry name" value="Winged helix' DNA-binding domain"/>
    <property type="match status" value="1"/>
</dbReference>
<name>A0A212AAN4_9RHOB</name>
<evidence type="ECO:0000313" key="6">
    <source>
        <dbReference type="EMBL" id="OWJ77284.1"/>
    </source>
</evidence>
<dbReference type="InterPro" id="IPR005471">
    <property type="entry name" value="Tscrpt_reg_IclR_N"/>
</dbReference>
<gene>
    <name evidence="6" type="ORF">CDV49_11680</name>
</gene>
<dbReference type="OrthoDB" id="9807558at2"/>
<feature type="domain" description="IclR-ED" evidence="5">
    <location>
        <begin position="85"/>
        <end position="268"/>
    </location>
</feature>
<dbReference type="InterPro" id="IPR029016">
    <property type="entry name" value="GAF-like_dom_sf"/>
</dbReference>
<dbReference type="GO" id="GO:0045892">
    <property type="term" value="P:negative regulation of DNA-templated transcription"/>
    <property type="evidence" value="ECO:0007669"/>
    <property type="project" value="TreeGrafter"/>
</dbReference>
<evidence type="ECO:0000256" key="2">
    <source>
        <dbReference type="ARBA" id="ARBA00023125"/>
    </source>
</evidence>
<keyword evidence="3" id="KW-0804">Transcription</keyword>
<dbReference type="PANTHER" id="PTHR30136">
    <property type="entry name" value="HELIX-TURN-HELIX TRANSCRIPTIONAL REGULATOR, ICLR FAMILY"/>
    <property type="match status" value="1"/>
</dbReference>
<feature type="domain" description="HTH iclR-type" evidence="4">
    <location>
        <begin position="22"/>
        <end position="84"/>
    </location>
</feature>
<evidence type="ECO:0000256" key="1">
    <source>
        <dbReference type="ARBA" id="ARBA00023015"/>
    </source>
</evidence>
<dbReference type="Proteomes" id="UP000196878">
    <property type="component" value="Unassembled WGS sequence"/>
</dbReference>
<dbReference type="FunFam" id="1.10.10.10:FF:000056">
    <property type="entry name" value="IclR family transcriptional regulator"/>
    <property type="match status" value="1"/>
</dbReference>
<evidence type="ECO:0000259" key="4">
    <source>
        <dbReference type="PROSITE" id="PS51077"/>
    </source>
</evidence>
<dbReference type="InterPro" id="IPR036388">
    <property type="entry name" value="WH-like_DNA-bd_sf"/>
</dbReference>
<dbReference type="PROSITE" id="PS51078">
    <property type="entry name" value="ICLR_ED"/>
    <property type="match status" value="1"/>
</dbReference>
<keyword evidence="7" id="KW-1185">Reference proteome</keyword>